<name>A0AAV3A1P4_PYXAD</name>
<dbReference type="EMBL" id="DYDO01000010">
    <property type="protein sequence ID" value="DBA17498.1"/>
    <property type="molecule type" value="Genomic_DNA"/>
</dbReference>
<dbReference type="AlphaFoldDB" id="A0AAV3A1P4"/>
<comment type="caution">
    <text evidence="2">The sequence shown here is derived from an EMBL/GenBank/DDBJ whole genome shotgun (WGS) entry which is preliminary data.</text>
</comment>
<accession>A0AAV3A1P4</accession>
<organism evidence="2 3">
    <name type="scientific">Pyxicephalus adspersus</name>
    <name type="common">African bullfrog</name>
    <dbReference type="NCBI Taxonomy" id="30357"/>
    <lineage>
        <taxon>Eukaryota</taxon>
        <taxon>Metazoa</taxon>
        <taxon>Chordata</taxon>
        <taxon>Craniata</taxon>
        <taxon>Vertebrata</taxon>
        <taxon>Euteleostomi</taxon>
        <taxon>Amphibia</taxon>
        <taxon>Batrachia</taxon>
        <taxon>Anura</taxon>
        <taxon>Neobatrachia</taxon>
        <taxon>Ranoidea</taxon>
        <taxon>Pyxicephalidae</taxon>
        <taxon>Pyxicephalinae</taxon>
        <taxon>Pyxicephalus</taxon>
    </lineage>
</organism>
<keyword evidence="3" id="KW-1185">Reference proteome</keyword>
<evidence type="ECO:0000313" key="2">
    <source>
        <dbReference type="EMBL" id="DBA17497.1"/>
    </source>
</evidence>
<protein>
    <submittedName>
        <fullName evidence="2">Uncharacterized protein</fullName>
    </submittedName>
</protein>
<evidence type="ECO:0000313" key="3">
    <source>
        <dbReference type="Proteomes" id="UP001181693"/>
    </source>
</evidence>
<dbReference type="Proteomes" id="UP001181693">
    <property type="component" value="Unassembled WGS sequence"/>
</dbReference>
<reference evidence="2" key="1">
    <citation type="thesis" date="2020" institute="ProQuest LLC" country="789 East Eisenhower Parkway, Ann Arbor, MI, USA">
        <title>Comparative Genomics and Chromosome Evolution.</title>
        <authorList>
            <person name="Mudd A.B."/>
        </authorList>
    </citation>
    <scope>NUCLEOTIDE SEQUENCE</scope>
    <source>
        <strain evidence="2">1538</strain>
        <tissue evidence="2">Blood</tissue>
    </source>
</reference>
<evidence type="ECO:0000256" key="1">
    <source>
        <dbReference type="SAM" id="SignalP"/>
    </source>
</evidence>
<feature type="chain" id="PRO_5044714401" evidence="1">
    <location>
        <begin position="19"/>
        <end position="59"/>
    </location>
</feature>
<keyword evidence="1" id="KW-0732">Signal</keyword>
<sequence length="59" mass="6319">MTPAGGFPSGGLFKTVTALSVHLLVTTVQQACKISLGRAACRLLTHYTEKHSELQPHQS</sequence>
<proteinExistence type="predicted"/>
<gene>
    <name evidence="2" type="ORF">GDO54_002931</name>
</gene>
<feature type="signal peptide" evidence="1">
    <location>
        <begin position="1"/>
        <end position="18"/>
    </location>
</feature>
<dbReference type="EMBL" id="DYDO01000010">
    <property type="protein sequence ID" value="DBA17497.1"/>
    <property type="molecule type" value="Genomic_DNA"/>
</dbReference>